<comment type="function">
    <text evidence="1">Mitochondrial membrane ATP synthase (F(1)F(0) ATP synthase or Complex V) produces ATP from ADP in the presence of a proton gradient across the membrane which is generated by electron transport complexes of the respiratory chain. F-type ATPases consist of two structural domains, F(1) - containing the extramembraneous catalytic core and F(0) - containing the membrane proton channel, linked together by a central stalk and a peripheral stalk. During catalysis, ATP synthesis in the catalytic domain of F(1) is coupled via a rotary mechanism of the central stalk subunits to proton translocation. Key component of the proton channel; it may play a direct role in the translocation of protons across the membrane.</text>
</comment>
<sequence>MACSPPEQFAIIPLIPIHIGNLYSLSINSFLFMPLTISLVLLLVYFVTPNGGHLVLNAWQFFVEMIYDFVFNLVNEQISGPSLVKQRFFSLIFVTFTCLLFRNFIGMIFYSFTVISYFLFTLGLLFSPSPGMTLPGFKIHGLHFFSFFLPRGVALPLAPFLVMLEPFPHSLRVLSLGICLFANMMAGHSSVKISSGFARTMLSMGGIMYLAHLAFFLVVFVSTGSELGVGISQVYVSTTPNCTYFNDAINLH</sequence>
<feature type="transmembrane region" description="Helical" evidence="14">
    <location>
        <begin position="108"/>
        <end position="127"/>
    </location>
</feature>
<comment type="subcellular location">
    <subcellularLocation>
        <location evidence="2">Membrane</location>
        <topology evidence="2">Multi-pass membrane protein</topology>
    </subcellularLocation>
    <subcellularLocation>
        <location evidence="13">Mitochondrion inner membrane</location>
        <topology evidence="13">Multi-pass membrane protein</topology>
    </subcellularLocation>
</comment>
<reference evidence="15" key="2">
    <citation type="journal article" date="2010" name="Curr. Genet.">
        <title>The complete mitochondrial genome sequence of the hornwort Phaeoceros laevis: retention of many ancient pseudogenes and conservative evolution of mitochondrial genomes in hornworts.</title>
        <authorList>
            <person name="Xue J.Y."/>
            <person name="Liu Y."/>
            <person name="Li L."/>
            <person name="Wang B."/>
            <person name="Qiu Y.L."/>
        </authorList>
    </citation>
    <scope>NUCLEOTIDE SEQUENCE</scope>
</reference>
<keyword evidence="8" id="KW-0375">Hydrogen ion transport</keyword>
<evidence type="ECO:0000256" key="11">
    <source>
        <dbReference type="ARBA" id="ARBA00023136"/>
    </source>
</evidence>
<dbReference type="InterPro" id="IPR035908">
    <property type="entry name" value="F0_ATP_A_sf"/>
</dbReference>
<keyword evidence="15" id="KW-0496">Mitochondrion</keyword>
<dbReference type="RefSeq" id="YP_003412115.1">
    <property type="nucleotide sequence ID" value="NC_013765.1"/>
</dbReference>
<evidence type="ECO:0000256" key="2">
    <source>
        <dbReference type="ARBA" id="ARBA00004141"/>
    </source>
</evidence>
<dbReference type="NCBIfam" id="TIGR01131">
    <property type="entry name" value="ATP_synt_6_or_A"/>
    <property type="match status" value="1"/>
</dbReference>
<feature type="transmembrane region" description="Helical" evidence="14">
    <location>
        <begin position="139"/>
        <end position="164"/>
    </location>
</feature>
<dbReference type="InterPro" id="IPR045083">
    <property type="entry name" value="ATP_synth_F0_asu_bact/mt"/>
</dbReference>
<feature type="transmembrane region" description="Helical" evidence="14">
    <location>
        <begin position="170"/>
        <end position="189"/>
    </location>
</feature>
<dbReference type="GO" id="GO:0045259">
    <property type="term" value="C:proton-transporting ATP synthase complex"/>
    <property type="evidence" value="ECO:0007669"/>
    <property type="project" value="UniProtKB-KW"/>
</dbReference>
<dbReference type="PANTHER" id="PTHR11410:SF0">
    <property type="entry name" value="ATP SYNTHASE SUBUNIT A"/>
    <property type="match status" value="1"/>
</dbReference>
<dbReference type="GO" id="GO:0005743">
    <property type="term" value="C:mitochondrial inner membrane"/>
    <property type="evidence" value="ECO:0007669"/>
    <property type="project" value="UniProtKB-SubCell"/>
</dbReference>
<comment type="subunit">
    <text evidence="4">F-type ATPases have 2 components, CF(1) - the catalytic core - and CF(0) - the membrane proton channel. CF(1) has five subunits: alpha(3), beta(3), gamma(1), delta(1), epsilon(1). CF(0) has three main subunits: a, b and c.</text>
</comment>
<accession>D3J0K9</accession>
<protein>
    <recommendedName>
        <fullName evidence="13">ATP synthase subunit a</fullName>
    </recommendedName>
</protein>
<evidence type="ECO:0000256" key="14">
    <source>
        <dbReference type="SAM" id="Phobius"/>
    </source>
</evidence>
<proteinExistence type="inferred from homology"/>
<evidence type="ECO:0000256" key="6">
    <source>
        <dbReference type="ARBA" id="ARBA00022547"/>
    </source>
</evidence>
<feature type="transmembrane region" description="Helical" evidence="14">
    <location>
        <begin position="86"/>
        <end position="102"/>
    </location>
</feature>
<keyword evidence="6" id="KW-0138">CF(0)</keyword>
<keyword evidence="9 14" id="KW-1133">Transmembrane helix</keyword>
<feature type="transmembrane region" description="Helical" evidence="14">
    <location>
        <begin position="201"/>
        <end position="221"/>
    </location>
</feature>
<dbReference type="GO" id="GO:0046933">
    <property type="term" value="F:proton-transporting ATP synthase activity, rotational mechanism"/>
    <property type="evidence" value="ECO:0007669"/>
    <property type="project" value="TreeGrafter"/>
</dbReference>
<keyword evidence="11 14" id="KW-0472">Membrane</keyword>
<evidence type="ECO:0000256" key="13">
    <source>
        <dbReference type="RuleBase" id="RU004450"/>
    </source>
</evidence>
<dbReference type="SUPFAM" id="SSF81336">
    <property type="entry name" value="F1F0 ATP synthase subunit A"/>
    <property type="match status" value="1"/>
</dbReference>
<evidence type="ECO:0000256" key="7">
    <source>
        <dbReference type="ARBA" id="ARBA00022692"/>
    </source>
</evidence>
<evidence type="ECO:0000256" key="8">
    <source>
        <dbReference type="ARBA" id="ARBA00022781"/>
    </source>
</evidence>
<dbReference type="AlphaFoldDB" id="D3J0K9"/>
<evidence type="ECO:0000313" key="15">
    <source>
        <dbReference type="EMBL" id="ACT75323.1"/>
    </source>
</evidence>
<dbReference type="PRINTS" id="PR00123">
    <property type="entry name" value="ATPASEA"/>
</dbReference>
<dbReference type="GeneID" id="8746982"/>
<dbReference type="CDD" id="cd00310">
    <property type="entry name" value="ATP-synt_Fo_a_6"/>
    <property type="match status" value="1"/>
</dbReference>
<comment type="similarity">
    <text evidence="3">Belongs to the ATPase A chain family.</text>
</comment>
<geneLocation type="mitochondrion" evidence="15"/>
<evidence type="ECO:0000256" key="12">
    <source>
        <dbReference type="ARBA" id="ARBA00023310"/>
    </source>
</evidence>
<keyword evidence="12" id="KW-0066">ATP synthesis</keyword>
<organism evidence="15">
    <name type="scientific">Phaeoceros laevis</name>
    <dbReference type="NCBI Taxonomy" id="37308"/>
    <lineage>
        <taxon>Eukaryota</taxon>
        <taxon>Viridiplantae</taxon>
        <taxon>Streptophyta</taxon>
        <taxon>Embryophyta</taxon>
        <taxon>Anthocerotophyta</taxon>
        <taxon>Anthocerotopsida</taxon>
        <taxon>Notothylidae</taxon>
        <taxon>Notothyladales</taxon>
        <taxon>Notothyladaceae</taxon>
        <taxon>Phaeoceros</taxon>
    </lineage>
</organism>
<evidence type="ECO:0000256" key="5">
    <source>
        <dbReference type="ARBA" id="ARBA00022448"/>
    </source>
</evidence>
<keyword evidence="10" id="KW-0406">Ion transport</keyword>
<evidence type="ECO:0000256" key="1">
    <source>
        <dbReference type="ARBA" id="ARBA00002070"/>
    </source>
</evidence>
<gene>
    <name evidence="15" type="primary">atp6</name>
    <name evidence="15" type="ORF">PhlaMp42</name>
</gene>
<dbReference type="InterPro" id="IPR000568">
    <property type="entry name" value="ATP_synth_F0_asu"/>
</dbReference>
<evidence type="ECO:0000256" key="4">
    <source>
        <dbReference type="ARBA" id="ARBA00011648"/>
    </source>
</evidence>
<dbReference type="Gene3D" id="1.20.120.220">
    <property type="entry name" value="ATP synthase, F0 complex, subunit A"/>
    <property type="match status" value="1"/>
</dbReference>
<keyword evidence="5" id="KW-0813">Transport</keyword>
<evidence type="ECO:0000256" key="10">
    <source>
        <dbReference type="ARBA" id="ARBA00023065"/>
    </source>
</evidence>
<dbReference type="EMBL" id="GQ376531">
    <property type="protein sequence ID" value="ACT75323.1"/>
    <property type="molecule type" value="Genomic_DNA"/>
</dbReference>
<evidence type="ECO:0000256" key="3">
    <source>
        <dbReference type="ARBA" id="ARBA00006810"/>
    </source>
</evidence>
<name>D3J0K9_9EMBR</name>
<dbReference type="Pfam" id="PF00119">
    <property type="entry name" value="ATP-synt_A"/>
    <property type="match status" value="1"/>
</dbReference>
<evidence type="ECO:0000256" key="9">
    <source>
        <dbReference type="ARBA" id="ARBA00022989"/>
    </source>
</evidence>
<dbReference type="PANTHER" id="PTHR11410">
    <property type="entry name" value="ATP SYNTHASE SUBUNIT A"/>
    <property type="match status" value="1"/>
</dbReference>
<reference evidence="15" key="1">
    <citation type="submission" date="2009-07" db="EMBL/GenBank/DDBJ databases">
        <authorList>
            <person name="Xue J.-Y."/>
            <person name="Li L."/>
            <person name="Wang B."/>
            <person name="Liu Y."/>
            <person name="Qiu Y.-L."/>
        </authorList>
    </citation>
    <scope>NUCLEOTIDE SEQUENCE</scope>
</reference>
<keyword evidence="7 14" id="KW-0812">Transmembrane</keyword>